<evidence type="ECO:0000256" key="2">
    <source>
        <dbReference type="ARBA" id="ARBA00023125"/>
    </source>
</evidence>
<evidence type="ECO:0000259" key="4">
    <source>
        <dbReference type="PROSITE" id="PS50949"/>
    </source>
</evidence>
<dbReference type="PROSITE" id="PS50949">
    <property type="entry name" value="HTH_GNTR"/>
    <property type="match status" value="1"/>
</dbReference>
<dbReference type="InterPro" id="IPR036390">
    <property type="entry name" value="WH_DNA-bd_sf"/>
</dbReference>
<gene>
    <name evidence="5" type="ORF">JI746_12750</name>
</gene>
<dbReference type="PANTHER" id="PTHR43537:SF5">
    <property type="entry name" value="UXU OPERON TRANSCRIPTIONAL REGULATOR"/>
    <property type="match status" value="1"/>
</dbReference>
<evidence type="ECO:0000256" key="1">
    <source>
        <dbReference type="ARBA" id="ARBA00023015"/>
    </source>
</evidence>
<dbReference type="Pfam" id="PF00392">
    <property type="entry name" value="GntR"/>
    <property type="match status" value="1"/>
</dbReference>
<dbReference type="SMART" id="SM00345">
    <property type="entry name" value="HTH_GNTR"/>
    <property type="match status" value="1"/>
</dbReference>
<keyword evidence="2" id="KW-0238">DNA-binding</keyword>
<proteinExistence type="predicted"/>
<dbReference type="InterPro" id="IPR000524">
    <property type="entry name" value="Tscrpt_reg_HTH_GntR"/>
</dbReference>
<evidence type="ECO:0000313" key="6">
    <source>
        <dbReference type="Proteomes" id="UP000622707"/>
    </source>
</evidence>
<dbReference type="PANTHER" id="PTHR43537">
    <property type="entry name" value="TRANSCRIPTIONAL REGULATOR, GNTR FAMILY"/>
    <property type="match status" value="1"/>
</dbReference>
<dbReference type="SMART" id="SM00895">
    <property type="entry name" value="FCD"/>
    <property type="match status" value="1"/>
</dbReference>
<name>A0ABS1JNY7_9BURK</name>
<keyword evidence="6" id="KW-1185">Reference proteome</keyword>
<dbReference type="SUPFAM" id="SSF48008">
    <property type="entry name" value="GntR ligand-binding domain-like"/>
    <property type="match status" value="1"/>
</dbReference>
<organism evidence="5 6">
    <name type="scientific">Ramlibacter alkalitolerans</name>
    <dbReference type="NCBI Taxonomy" id="2039631"/>
    <lineage>
        <taxon>Bacteria</taxon>
        <taxon>Pseudomonadati</taxon>
        <taxon>Pseudomonadota</taxon>
        <taxon>Betaproteobacteria</taxon>
        <taxon>Burkholderiales</taxon>
        <taxon>Comamonadaceae</taxon>
        <taxon>Ramlibacter</taxon>
    </lineage>
</organism>
<evidence type="ECO:0000256" key="3">
    <source>
        <dbReference type="ARBA" id="ARBA00023163"/>
    </source>
</evidence>
<keyword evidence="1" id="KW-0805">Transcription regulation</keyword>
<feature type="domain" description="HTH gntR-type" evidence="4">
    <location>
        <begin position="11"/>
        <end position="78"/>
    </location>
</feature>
<dbReference type="InterPro" id="IPR008920">
    <property type="entry name" value="TF_FadR/GntR_C"/>
</dbReference>
<dbReference type="Proteomes" id="UP000622707">
    <property type="component" value="Unassembled WGS sequence"/>
</dbReference>
<dbReference type="Pfam" id="PF07729">
    <property type="entry name" value="FCD"/>
    <property type="match status" value="1"/>
</dbReference>
<dbReference type="InterPro" id="IPR011711">
    <property type="entry name" value="GntR_C"/>
</dbReference>
<keyword evidence="3" id="KW-0804">Transcription</keyword>
<dbReference type="InterPro" id="IPR036388">
    <property type="entry name" value="WH-like_DNA-bd_sf"/>
</dbReference>
<dbReference type="Gene3D" id="1.20.120.530">
    <property type="entry name" value="GntR ligand-binding domain-like"/>
    <property type="match status" value="1"/>
</dbReference>
<reference evidence="5 6" key="1">
    <citation type="journal article" date="2017" name="Int. J. Syst. Evol. Microbiol.">
        <title>Ramlibacter alkalitolerans sp. nov., alkali-tolerant bacterium isolated from soil of ginseng.</title>
        <authorList>
            <person name="Lee D.H."/>
            <person name="Cha C.J."/>
        </authorList>
    </citation>
    <scope>NUCLEOTIDE SEQUENCE [LARGE SCALE GENOMIC DNA]</scope>
    <source>
        <strain evidence="5 6">KACC 19305</strain>
    </source>
</reference>
<dbReference type="SUPFAM" id="SSF46785">
    <property type="entry name" value="Winged helix' DNA-binding domain"/>
    <property type="match status" value="1"/>
</dbReference>
<protein>
    <submittedName>
        <fullName evidence="5">FCD domain-containing protein</fullName>
    </submittedName>
</protein>
<sequence>MTAVPPIATAESLSRSIAEQLQQLIYAGEFKAGDRLNEAALAVRMGTSRGPIREAIRILTGTGLVTPVVNRGVFVRQVSIRELLEIYDLRALVFGFAAARAAENVADEHRAQFEALLEGMEQASQAGDGGAYYERNVQFHALVLQLAHNERAHRLYDSYVKELHLYRRQNFNTAGNMRRSNAEHRKLYEAIAKGNAVKAKQYAEEHIQAGKQRLLASAA</sequence>
<dbReference type="EMBL" id="JAEQND010000006">
    <property type="protein sequence ID" value="MBL0425975.1"/>
    <property type="molecule type" value="Genomic_DNA"/>
</dbReference>
<dbReference type="RefSeq" id="WP_201689915.1">
    <property type="nucleotide sequence ID" value="NZ_JAEQND010000006.1"/>
</dbReference>
<accession>A0ABS1JNY7</accession>
<dbReference type="Gene3D" id="1.10.10.10">
    <property type="entry name" value="Winged helix-like DNA-binding domain superfamily/Winged helix DNA-binding domain"/>
    <property type="match status" value="1"/>
</dbReference>
<comment type="caution">
    <text evidence="5">The sequence shown here is derived from an EMBL/GenBank/DDBJ whole genome shotgun (WGS) entry which is preliminary data.</text>
</comment>
<evidence type="ECO:0000313" key="5">
    <source>
        <dbReference type="EMBL" id="MBL0425975.1"/>
    </source>
</evidence>
<dbReference type="CDD" id="cd07377">
    <property type="entry name" value="WHTH_GntR"/>
    <property type="match status" value="1"/>
</dbReference>